<dbReference type="PANTHER" id="PTHR30627:SF1">
    <property type="entry name" value="PEPTIDOGLYCAN D,D-TRANSPEPTIDASE FTSI"/>
    <property type="match status" value="1"/>
</dbReference>
<keyword evidence="3" id="KW-0812">Transmembrane</keyword>
<evidence type="ECO:0000256" key="2">
    <source>
        <dbReference type="ARBA" id="ARBA00023136"/>
    </source>
</evidence>
<name>A0A1F6FMU6_9BACT</name>
<dbReference type="EMBL" id="MFMW01000019">
    <property type="protein sequence ID" value="OGG87188.1"/>
    <property type="molecule type" value="Genomic_DNA"/>
</dbReference>
<dbReference type="SUPFAM" id="SSF56601">
    <property type="entry name" value="beta-lactamase/transpeptidase-like"/>
    <property type="match status" value="1"/>
</dbReference>
<gene>
    <name evidence="6" type="ORF">A3B87_03145</name>
</gene>
<dbReference type="Gene3D" id="3.40.710.10">
    <property type="entry name" value="DD-peptidase/beta-lactamase superfamily"/>
    <property type="match status" value="1"/>
</dbReference>
<protein>
    <recommendedName>
        <fullName evidence="8">Penicillin-binding protein transpeptidase domain-containing protein</fullName>
    </recommendedName>
</protein>
<evidence type="ECO:0000259" key="4">
    <source>
        <dbReference type="Pfam" id="PF00905"/>
    </source>
</evidence>
<evidence type="ECO:0000313" key="7">
    <source>
        <dbReference type="Proteomes" id="UP000179136"/>
    </source>
</evidence>
<dbReference type="SUPFAM" id="SSF56519">
    <property type="entry name" value="Penicillin binding protein dimerisation domain"/>
    <property type="match status" value="1"/>
</dbReference>
<dbReference type="Proteomes" id="UP000179136">
    <property type="component" value="Unassembled WGS sequence"/>
</dbReference>
<dbReference type="Gene3D" id="3.30.450.330">
    <property type="match status" value="1"/>
</dbReference>
<dbReference type="PANTHER" id="PTHR30627">
    <property type="entry name" value="PEPTIDOGLYCAN D,D-TRANSPEPTIDASE"/>
    <property type="match status" value="1"/>
</dbReference>
<dbReference type="GO" id="GO:0008658">
    <property type="term" value="F:penicillin binding"/>
    <property type="evidence" value="ECO:0007669"/>
    <property type="project" value="InterPro"/>
</dbReference>
<dbReference type="InterPro" id="IPR005311">
    <property type="entry name" value="PBP_dimer"/>
</dbReference>
<evidence type="ECO:0000259" key="5">
    <source>
        <dbReference type="Pfam" id="PF03717"/>
    </source>
</evidence>
<evidence type="ECO:0008006" key="8">
    <source>
        <dbReference type="Google" id="ProtNLM"/>
    </source>
</evidence>
<dbReference type="GO" id="GO:0005886">
    <property type="term" value="C:plasma membrane"/>
    <property type="evidence" value="ECO:0007669"/>
    <property type="project" value="TreeGrafter"/>
</dbReference>
<dbReference type="Pfam" id="PF03717">
    <property type="entry name" value="PBP_dimer"/>
    <property type="match status" value="1"/>
</dbReference>
<dbReference type="GO" id="GO:0071555">
    <property type="term" value="P:cell wall organization"/>
    <property type="evidence" value="ECO:0007669"/>
    <property type="project" value="TreeGrafter"/>
</dbReference>
<feature type="domain" description="Penicillin-binding protein transpeptidase" evidence="4">
    <location>
        <begin position="279"/>
        <end position="574"/>
    </location>
</feature>
<proteinExistence type="predicted"/>
<dbReference type="InterPro" id="IPR050515">
    <property type="entry name" value="Beta-lactam/transpept"/>
</dbReference>
<dbReference type="AlphaFoldDB" id="A0A1F6FMU6"/>
<sequence>MVRARKKINFDRAGLLTVVFFVIGAAIVARLFYLQIIKGKLWQAAADEQHKIEQVLLQRRGEIFMMDSQDGSLAPAVINRRLNLVYAVPSEISNPKMTAEILADILKDNQAECTEMLAKDVSQDLIAKCQERKDFSQEVYEKIKKKDDPYEPLAHNVSEELVNKIKDRNLDGVYFEDEWARFYPTGESLAQVTGFLGYAGDSRIGQYGIEGYFEDDLAGEAGKLLADKDLFGRLIPVASSELVQARDGANIVLTIDKVIQNKAYEIIKEAVGAYRAESGSILVMDPQTGGIRAMAGYPSFDPNKYNETDDIKVYQNLNMSEAYEPGSVFKIITMAAGLETHAVEPDTTYDDKGSVVIGQEVIRNASDKVYGMVNMVGVLENSINCGAVYVALKTGHEKFRDYVKKFGFGQVTNIELAGESTGNISSLEGKGDIYTATAAFGQGITVTPLQLAQAFSTIVNNGKTVKPHIIDYAESEIEEKINDSQQLISEKTAQVLKAMMVSVVENGHSKGAQIAGYHIGGKTGTAEIAGQGGYTSENNHTFAGFGPLENTKFVIIVKLIKPKSGKFAESTAVPAFTKMASFLLQYYQIAPEYTL</sequence>
<comment type="subcellular location">
    <subcellularLocation>
        <location evidence="1">Membrane</location>
    </subcellularLocation>
</comment>
<organism evidence="6 7">
    <name type="scientific">Candidatus Kuenenbacteria bacterium RIFCSPHIGHO2_02_FULL_39_13</name>
    <dbReference type="NCBI Taxonomy" id="1798561"/>
    <lineage>
        <taxon>Bacteria</taxon>
        <taxon>Candidatus Kueneniibacteriota</taxon>
    </lineage>
</organism>
<evidence type="ECO:0000256" key="1">
    <source>
        <dbReference type="ARBA" id="ARBA00004370"/>
    </source>
</evidence>
<keyword evidence="3" id="KW-1133">Transmembrane helix</keyword>
<feature type="domain" description="Penicillin-binding protein dimerisation" evidence="5">
    <location>
        <begin position="77"/>
        <end position="235"/>
    </location>
</feature>
<evidence type="ECO:0000313" key="6">
    <source>
        <dbReference type="EMBL" id="OGG87188.1"/>
    </source>
</evidence>
<dbReference type="Gene3D" id="3.90.1310.10">
    <property type="entry name" value="Penicillin-binding protein 2a (Domain 2)"/>
    <property type="match status" value="1"/>
</dbReference>
<keyword evidence="2 3" id="KW-0472">Membrane</keyword>
<dbReference type="Pfam" id="PF00905">
    <property type="entry name" value="Transpeptidase"/>
    <property type="match status" value="1"/>
</dbReference>
<dbReference type="STRING" id="1798561.A3B87_03145"/>
<dbReference type="InterPro" id="IPR012338">
    <property type="entry name" value="Beta-lactam/transpept-like"/>
</dbReference>
<reference evidence="6 7" key="1">
    <citation type="journal article" date="2016" name="Nat. Commun.">
        <title>Thousands of microbial genomes shed light on interconnected biogeochemical processes in an aquifer system.</title>
        <authorList>
            <person name="Anantharaman K."/>
            <person name="Brown C.T."/>
            <person name="Hug L.A."/>
            <person name="Sharon I."/>
            <person name="Castelle C.J."/>
            <person name="Probst A.J."/>
            <person name="Thomas B.C."/>
            <person name="Singh A."/>
            <person name="Wilkins M.J."/>
            <person name="Karaoz U."/>
            <person name="Brodie E.L."/>
            <person name="Williams K.H."/>
            <person name="Hubbard S.S."/>
            <person name="Banfield J.F."/>
        </authorList>
    </citation>
    <scope>NUCLEOTIDE SEQUENCE [LARGE SCALE GENOMIC DNA]</scope>
</reference>
<feature type="transmembrane region" description="Helical" evidence="3">
    <location>
        <begin position="12"/>
        <end position="33"/>
    </location>
</feature>
<dbReference type="InterPro" id="IPR001460">
    <property type="entry name" value="PCN-bd_Tpept"/>
</dbReference>
<comment type="caution">
    <text evidence="6">The sequence shown here is derived from an EMBL/GenBank/DDBJ whole genome shotgun (WGS) entry which is preliminary data.</text>
</comment>
<evidence type="ECO:0000256" key="3">
    <source>
        <dbReference type="SAM" id="Phobius"/>
    </source>
</evidence>
<accession>A0A1F6FMU6</accession>
<dbReference type="InterPro" id="IPR036138">
    <property type="entry name" value="PBP_dimer_sf"/>
</dbReference>